<dbReference type="EMBL" id="KV878341">
    <property type="protein sequence ID" value="OJJ47394.1"/>
    <property type="molecule type" value="Genomic_DNA"/>
</dbReference>
<evidence type="ECO:0000256" key="5">
    <source>
        <dbReference type="ARBA" id="ARBA00023242"/>
    </source>
</evidence>
<dbReference type="GeneID" id="34616996"/>
<evidence type="ECO:0000259" key="6">
    <source>
        <dbReference type="PROSITE" id="PS50048"/>
    </source>
</evidence>
<dbReference type="InterPro" id="IPR036864">
    <property type="entry name" value="Zn2-C6_fun-type_DNA-bd_sf"/>
</dbReference>
<dbReference type="AlphaFoldDB" id="A0A1L9SK03"/>
<dbReference type="PANTHER" id="PTHR31845:SF21">
    <property type="entry name" value="REGULATORY PROTEIN LEU3"/>
    <property type="match status" value="1"/>
</dbReference>
<dbReference type="InterPro" id="IPR001138">
    <property type="entry name" value="Zn2Cys6_DnaBD"/>
</dbReference>
<keyword evidence="8" id="KW-1185">Reference proteome</keyword>
<dbReference type="PROSITE" id="PS50048">
    <property type="entry name" value="ZN2_CY6_FUNGAL_2"/>
    <property type="match status" value="1"/>
</dbReference>
<dbReference type="GO" id="GO:0000976">
    <property type="term" value="F:transcription cis-regulatory region binding"/>
    <property type="evidence" value="ECO:0007669"/>
    <property type="project" value="TreeGrafter"/>
</dbReference>
<protein>
    <recommendedName>
        <fullName evidence="6">Zn(2)-C6 fungal-type domain-containing protein</fullName>
    </recommendedName>
</protein>
<dbReference type="Pfam" id="PF00172">
    <property type="entry name" value="Zn_clus"/>
    <property type="match status" value="1"/>
</dbReference>
<keyword evidence="2" id="KW-0805">Transcription regulation</keyword>
<feature type="domain" description="Zn(2)-C6 fungal-type" evidence="6">
    <location>
        <begin position="9"/>
        <end position="39"/>
    </location>
</feature>
<dbReference type="Proteomes" id="UP000184188">
    <property type="component" value="Unassembled WGS sequence"/>
</dbReference>
<keyword evidence="4" id="KW-0804">Transcription</keyword>
<dbReference type="GO" id="GO:0005634">
    <property type="term" value="C:nucleus"/>
    <property type="evidence" value="ECO:0007669"/>
    <property type="project" value="UniProtKB-SubCell"/>
</dbReference>
<evidence type="ECO:0000256" key="2">
    <source>
        <dbReference type="ARBA" id="ARBA00023015"/>
    </source>
</evidence>
<accession>A0A1L9SK03</accession>
<comment type="subcellular location">
    <subcellularLocation>
        <location evidence="1">Nucleus</location>
    </subcellularLocation>
</comment>
<dbReference type="SUPFAM" id="SSF57701">
    <property type="entry name" value="Zn2/Cys6 DNA-binding domain"/>
    <property type="match status" value="1"/>
</dbReference>
<reference evidence="8" key="1">
    <citation type="journal article" date="2017" name="Genome Biol.">
        <title>Comparative genomics reveals high biological diversity and specific adaptations in the industrially and medically important fungal genus Aspergillus.</title>
        <authorList>
            <person name="de Vries R.P."/>
            <person name="Riley R."/>
            <person name="Wiebenga A."/>
            <person name="Aguilar-Osorio G."/>
            <person name="Amillis S."/>
            <person name="Uchima C.A."/>
            <person name="Anderluh G."/>
            <person name="Asadollahi M."/>
            <person name="Askin M."/>
            <person name="Barry K."/>
            <person name="Battaglia E."/>
            <person name="Bayram O."/>
            <person name="Benocci T."/>
            <person name="Braus-Stromeyer S.A."/>
            <person name="Caldana C."/>
            <person name="Canovas D."/>
            <person name="Cerqueira G.C."/>
            <person name="Chen F."/>
            <person name="Chen W."/>
            <person name="Choi C."/>
            <person name="Clum A."/>
            <person name="Dos Santos R.A."/>
            <person name="Damasio A.R."/>
            <person name="Diallinas G."/>
            <person name="Emri T."/>
            <person name="Fekete E."/>
            <person name="Flipphi M."/>
            <person name="Freyberg S."/>
            <person name="Gallo A."/>
            <person name="Gournas C."/>
            <person name="Habgood R."/>
            <person name="Hainaut M."/>
            <person name="Harispe M.L."/>
            <person name="Henrissat B."/>
            <person name="Hilden K.S."/>
            <person name="Hope R."/>
            <person name="Hossain A."/>
            <person name="Karabika E."/>
            <person name="Karaffa L."/>
            <person name="Karanyi Z."/>
            <person name="Krasevec N."/>
            <person name="Kuo A."/>
            <person name="Kusch H."/>
            <person name="LaButti K."/>
            <person name="Lagendijk E.L."/>
            <person name="Lapidus A."/>
            <person name="Levasseur A."/>
            <person name="Lindquist E."/>
            <person name="Lipzen A."/>
            <person name="Logrieco A.F."/>
            <person name="MacCabe A."/>
            <person name="Maekelae M.R."/>
            <person name="Malavazi I."/>
            <person name="Melin P."/>
            <person name="Meyer V."/>
            <person name="Mielnichuk N."/>
            <person name="Miskei M."/>
            <person name="Molnar A.P."/>
            <person name="Mule G."/>
            <person name="Ngan C.Y."/>
            <person name="Orejas M."/>
            <person name="Orosz E."/>
            <person name="Ouedraogo J.P."/>
            <person name="Overkamp K.M."/>
            <person name="Park H.-S."/>
            <person name="Perrone G."/>
            <person name="Piumi F."/>
            <person name="Punt P.J."/>
            <person name="Ram A.F."/>
            <person name="Ramon A."/>
            <person name="Rauscher S."/>
            <person name="Record E."/>
            <person name="Riano-Pachon D.M."/>
            <person name="Robert V."/>
            <person name="Roehrig J."/>
            <person name="Ruller R."/>
            <person name="Salamov A."/>
            <person name="Salih N.S."/>
            <person name="Samson R.A."/>
            <person name="Sandor E."/>
            <person name="Sanguinetti M."/>
            <person name="Schuetze T."/>
            <person name="Sepcic K."/>
            <person name="Shelest E."/>
            <person name="Sherlock G."/>
            <person name="Sophianopoulou V."/>
            <person name="Squina F.M."/>
            <person name="Sun H."/>
            <person name="Susca A."/>
            <person name="Todd R.B."/>
            <person name="Tsang A."/>
            <person name="Unkles S.E."/>
            <person name="van de Wiele N."/>
            <person name="van Rossen-Uffink D."/>
            <person name="Oliveira J.V."/>
            <person name="Vesth T.C."/>
            <person name="Visser J."/>
            <person name="Yu J.-H."/>
            <person name="Zhou M."/>
            <person name="Andersen M.R."/>
            <person name="Archer D.B."/>
            <person name="Baker S.E."/>
            <person name="Benoit I."/>
            <person name="Brakhage A.A."/>
            <person name="Braus G.H."/>
            <person name="Fischer R."/>
            <person name="Frisvad J.C."/>
            <person name="Goldman G.H."/>
            <person name="Houbraken J."/>
            <person name="Oakley B."/>
            <person name="Pocsi I."/>
            <person name="Scazzocchio C."/>
            <person name="Seiboth B."/>
            <person name="vanKuyk P.A."/>
            <person name="Wortman J."/>
            <person name="Dyer P.S."/>
            <person name="Grigoriev I.V."/>
        </authorList>
    </citation>
    <scope>NUCLEOTIDE SEQUENCE [LARGE SCALE GENOMIC DNA]</scope>
    <source>
        <strain evidence="8">CBS 506.65</strain>
    </source>
</reference>
<evidence type="ECO:0000313" key="7">
    <source>
        <dbReference type="EMBL" id="OJJ47394.1"/>
    </source>
</evidence>
<name>A0A1L9SK03_9EURO</name>
<dbReference type="InterPro" id="IPR051089">
    <property type="entry name" value="prtT"/>
</dbReference>
<evidence type="ECO:0000313" key="8">
    <source>
        <dbReference type="Proteomes" id="UP000184188"/>
    </source>
</evidence>
<dbReference type="CDD" id="cd00067">
    <property type="entry name" value="GAL4"/>
    <property type="match status" value="1"/>
</dbReference>
<gene>
    <name evidence="7" type="ORF">ASPZODRAFT_96414</name>
</gene>
<dbReference type="GO" id="GO:0008270">
    <property type="term" value="F:zinc ion binding"/>
    <property type="evidence" value="ECO:0007669"/>
    <property type="project" value="InterPro"/>
</dbReference>
<evidence type="ECO:0000256" key="1">
    <source>
        <dbReference type="ARBA" id="ARBA00004123"/>
    </source>
</evidence>
<dbReference type="OrthoDB" id="3163292at2759"/>
<keyword evidence="3" id="KW-0238">DNA-binding</keyword>
<dbReference type="RefSeq" id="XP_022581904.1">
    <property type="nucleotide sequence ID" value="XM_022730532.1"/>
</dbReference>
<dbReference type="Gene3D" id="4.10.240.10">
    <property type="entry name" value="Zn(2)-C6 fungal-type DNA-binding domain"/>
    <property type="match status" value="1"/>
</dbReference>
<dbReference type="GO" id="GO:0000981">
    <property type="term" value="F:DNA-binding transcription factor activity, RNA polymerase II-specific"/>
    <property type="evidence" value="ECO:0007669"/>
    <property type="project" value="InterPro"/>
</dbReference>
<dbReference type="SMART" id="SM00066">
    <property type="entry name" value="GAL4"/>
    <property type="match status" value="1"/>
</dbReference>
<dbReference type="VEuPathDB" id="FungiDB:ASPZODRAFT_96414"/>
<evidence type="ECO:0000256" key="3">
    <source>
        <dbReference type="ARBA" id="ARBA00023125"/>
    </source>
</evidence>
<dbReference type="PROSITE" id="PS00463">
    <property type="entry name" value="ZN2_CY6_FUNGAL_1"/>
    <property type="match status" value="1"/>
</dbReference>
<dbReference type="PANTHER" id="PTHR31845">
    <property type="entry name" value="FINGER DOMAIN PROTEIN, PUTATIVE-RELATED"/>
    <property type="match status" value="1"/>
</dbReference>
<proteinExistence type="predicted"/>
<evidence type="ECO:0000256" key="4">
    <source>
        <dbReference type="ARBA" id="ARBA00023163"/>
    </source>
</evidence>
<keyword evidence="5" id="KW-0539">Nucleus</keyword>
<organism evidence="7 8">
    <name type="scientific">Penicilliopsis zonata CBS 506.65</name>
    <dbReference type="NCBI Taxonomy" id="1073090"/>
    <lineage>
        <taxon>Eukaryota</taxon>
        <taxon>Fungi</taxon>
        <taxon>Dikarya</taxon>
        <taxon>Ascomycota</taxon>
        <taxon>Pezizomycotina</taxon>
        <taxon>Eurotiomycetes</taxon>
        <taxon>Eurotiomycetidae</taxon>
        <taxon>Eurotiales</taxon>
        <taxon>Aspergillaceae</taxon>
        <taxon>Penicilliopsis</taxon>
    </lineage>
</organism>
<sequence>MSLSRVRIACKACRQSKARCEMREAPCTRCTRLGLSCSVQPGFRREGRRERMRQLEDRVQRLQGLLTDGSSSTETTAATPVIVVATSYTIGEVTLSSGRVQRLFSVFWQRYHPVLPFLDESRPAAEYHGESELLFWFIISVAARHSSDRSLLARLMPLVSERLWTTVAASAPSRGLTQTLVLSSCWPLPDFRLSNDKSVIHANLALTCLSHLGLHASQEDVAAECLRIACTIQSLSSLSMDQGIPPPASVSLEIHPHSRIPLALRQNLQIQQWSVRALRTLFGDDACAQLPAAAVFYPTMESLERDFDGLCNTLGRGQQLSLTTALRLAAAGLYLDCLYFSETTPGPQRKQGILRAYKTAGELITTAISHDAAYDELRYSSVATARLLLTAAIVIFRVVHSTYAVSVDVSKAVVLYHSACFAIHRCSLPDGEEDEEEEEEEGEEKKDKDLPYRMVEALKLLWRMGETDTSLLSREPSLTVQNRICAGIFFDTVVLWRQYSRLPAMTLDFLPDMSWDASDWTLFEEAFTNH</sequence>